<feature type="compositionally biased region" description="Basic residues" evidence="1">
    <location>
        <begin position="51"/>
        <end position="67"/>
    </location>
</feature>
<feature type="compositionally biased region" description="Basic residues" evidence="1">
    <location>
        <begin position="248"/>
        <end position="259"/>
    </location>
</feature>
<name>A0A6J4PMY3_9ACTN</name>
<dbReference type="GO" id="GO:0004096">
    <property type="term" value="F:catalase activity"/>
    <property type="evidence" value="ECO:0007669"/>
    <property type="project" value="UniProtKB-EC"/>
</dbReference>
<feature type="compositionally biased region" description="Basic residues" evidence="1">
    <location>
        <begin position="89"/>
        <end position="117"/>
    </location>
</feature>
<feature type="region of interest" description="Disordered" evidence="1">
    <location>
        <begin position="1"/>
        <end position="292"/>
    </location>
</feature>
<evidence type="ECO:0000313" key="2">
    <source>
        <dbReference type="EMBL" id="CAA9419822.1"/>
    </source>
</evidence>
<protein>
    <submittedName>
        <fullName evidence="2">Manganese catalase</fullName>
        <ecNumber evidence="2">1.11.1.6</ecNumber>
    </submittedName>
</protein>
<dbReference type="AlphaFoldDB" id="A0A6J4PMY3"/>
<feature type="non-terminal residue" evidence="2">
    <location>
        <position position="1"/>
    </location>
</feature>
<feature type="compositionally biased region" description="Low complexity" evidence="1">
    <location>
        <begin position="16"/>
        <end position="30"/>
    </location>
</feature>
<proteinExistence type="predicted"/>
<feature type="compositionally biased region" description="Low complexity" evidence="1">
    <location>
        <begin position="260"/>
        <end position="269"/>
    </location>
</feature>
<feature type="compositionally biased region" description="Basic and acidic residues" evidence="1">
    <location>
        <begin position="271"/>
        <end position="292"/>
    </location>
</feature>
<feature type="compositionally biased region" description="Basic and acidic residues" evidence="1">
    <location>
        <begin position="37"/>
        <end position="50"/>
    </location>
</feature>
<feature type="compositionally biased region" description="Basic and acidic residues" evidence="1">
    <location>
        <begin position="68"/>
        <end position="80"/>
    </location>
</feature>
<dbReference type="EMBL" id="CADCUY010000401">
    <property type="protein sequence ID" value="CAA9419822.1"/>
    <property type="molecule type" value="Genomic_DNA"/>
</dbReference>
<feature type="compositionally biased region" description="Gly residues" evidence="1">
    <location>
        <begin position="146"/>
        <end position="157"/>
    </location>
</feature>
<feature type="compositionally biased region" description="Basic residues" evidence="1">
    <location>
        <begin position="130"/>
        <end position="144"/>
    </location>
</feature>
<sequence length="292" mass="31986">VLPQAGAPVQGLPGQARRAPGAPHAGAAGRAVRRDHRRDAVHVPGLEHPRARQVPRHDLRHRRRGGRPRRDAGRHDRPAAREGAGGAGRGRHLPRPGGRRRHRRHGRPARDRRRGGRPPRGQHGQPVVRLVRHRERQPARRLPRQRGGGDAGSGAGDPGLPRHRRQGRPRPAQLHDRARHHAPEPVAGRCRRAAGRGPRGAPRAEQLPAEARGLLGRAPVPELLRRPAGSRGQLGQRARTGRQGPVQLHRRPAGPRRRAAAPAHHAGPPVLRHDGQAEPRREGRRDGQGRPV</sequence>
<feature type="compositionally biased region" description="Low complexity" evidence="1">
    <location>
        <begin position="195"/>
        <end position="204"/>
    </location>
</feature>
<accession>A0A6J4PMY3</accession>
<gene>
    <name evidence="2" type="ORF">AVDCRST_MAG35-1917</name>
</gene>
<reference evidence="2" key="1">
    <citation type="submission" date="2020-02" db="EMBL/GenBank/DDBJ databases">
        <authorList>
            <person name="Meier V. D."/>
        </authorList>
    </citation>
    <scope>NUCLEOTIDE SEQUENCE</scope>
    <source>
        <strain evidence="2">AVDCRST_MAG35</strain>
    </source>
</reference>
<keyword evidence="2" id="KW-0575">Peroxidase</keyword>
<organism evidence="2">
    <name type="scientific">uncultured Quadrisphaera sp</name>
    <dbReference type="NCBI Taxonomy" id="904978"/>
    <lineage>
        <taxon>Bacteria</taxon>
        <taxon>Bacillati</taxon>
        <taxon>Actinomycetota</taxon>
        <taxon>Actinomycetes</taxon>
        <taxon>Kineosporiales</taxon>
        <taxon>Kineosporiaceae</taxon>
        <taxon>Quadrisphaera</taxon>
        <taxon>environmental samples</taxon>
    </lineage>
</organism>
<keyword evidence="2" id="KW-0560">Oxidoreductase</keyword>
<feature type="non-terminal residue" evidence="2">
    <location>
        <position position="292"/>
    </location>
</feature>
<evidence type="ECO:0000256" key="1">
    <source>
        <dbReference type="SAM" id="MobiDB-lite"/>
    </source>
</evidence>
<dbReference type="EC" id="1.11.1.6" evidence="2"/>